<dbReference type="GO" id="GO:0046983">
    <property type="term" value="F:protein dimerization activity"/>
    <property type="evidence" value="ECO:0007669"/>
    <property type="project" value="InterPro"/>
</dbReference>
<dbReference type="GO" id="GO:0016020">
    <property type="term" value="C:membrane"/>
    <property type="evidence" value="ECO:0007669"/>
    <property type="project" value="UniProtKB-SubCell"/>
</dbReference>
<dbReference type="AlphaFoldDB" id="A0A099G221"/>
<protein>
    <recommendedName>
        <fullName evidence="6">HAMP domain-containing protein</fullName>
    </recommendedName>
</protein>
<dbReference type="EMBL" id="JRKQ01000223">
    <property type="protein sequence ID" value="KGJ16408.1"/>
    <property type="molecule type" value="Genomic_DNA"/>
</dbReference>
<dbReference type="PROSITE" id="PS50885">
    <property type="entry name" value="HAMP"/>
    <property type="match status" value="1"/>
</dbReference>
<feature type="domain" description="HAMP" evidence="6">
    <location>
        <begin position="173"/>
        <end position="225"/>
    </location>
</feature>
<evidence type="ECO:0000256" key="4">
    <source>
        <dbReference type="ARBA" id="ARBA00022777"/>
    </source>
</evidence>
<dbReference type="Gene3D" id="1.20.5.1930">
    <property type="match status" value="1"/>
</dbReference>
<evidence type="ECO:0000256" key="3">
    <source>
        <dbReference type="ARBA" id="ARBA00022679"/>
    </source>
</evidence>
<dbReference type="Gene3D" id="3.30.565.10">
    <property type="entry name" value="Histidine kinase-like ATPase, C-terminal domain"/>
    <property type="match status" value="1"/>
</dbReference>
<gene>
    <name evidence="7" type="ORF">IX56_17955</name>
</gene>
<dbReference type="InterPro" id="IPR003660">
    <property type="entry name" value="HAMP_dom"/>
</dbReference>
<dbReference type="InterPro" id="IPR011712">
    <property type="entry name" value="Sig_transdc_His_kin_sub3_dim/P"/>
</dbReference>
<keyword evidence="5" id="KW-0902">Two-component regulatory system</keyword>
<dbReference type="CDD" id="cd16917">
    <property type="entry name" value="HATPase_UhpB-NarQ-NarX-like"/>
    <property type="match status" value="1"/>
</dbReference>
<dbReference type="SUPFAM" id="SSF55874">
    <property type="entry name" value="ATPase domain of HSP90 chaperone/DNA topoisomerase II/histidine kinase"/>
    <property type="match status" value="1"/>
</dbReference>
<dbReference type="GO" id="GO:0000155">
    <property type="term" value="F:phosphorelay sensor kinase activity"/>
    <property type="evidence" value="ECO:0007669"/>
    <property type="project" value="InterPro"/>
</dbReference>
<proteinExistence type="predicted"/>
<dbReference type="Pfam" id="PF02518">
    <property type="entry name" value="HATPase_c"/>
    <property type="match status" value="1"/>
</dbReference>
<keyword evidence="2" id="KW-0597">Phosphoprotein</keyword>
<comment type="subcellular location">
    <subcellularLocation>
        <location evidence="1">Membrane</location>
    </subcellularLocation>
</comment>
<evidence type="ECO:0000313" key="8">
    <source>
        <dbReference type="Proteomes" id="UP000029858"/>
    </source>
</evidence>
<evidence type="ECO:0000256" key="1">
    <source>
        <dbReference type="ARBA" id="ARBA00004370"/>
    </source>
</evidence>
<dbReference type="InterPro" id="IPR050482">
    <property type="entry name" value="Sensor_HK_TwoCompSys"/>
</dbReference>
<name>A0A099G221_9RHOB</name>
<comment type="caution">
    <text evidence="7">The sequence shown here is derived from an EMBL/GenBank/DDBJ whole genome shotgun (WGS) entry which is preliminary data.</text>
</comment>
<dbReference type="PANTHER" id="PTHR24421">
    <property type="entry name" value="NITRATE/NITRITE SENSOR PROTEIN NARX-RELATED"/>
    <property type="match status" value="1"/>
</dbReference>
<sequence length="436" mass="45546">MTLTARIVALVLAVQLALTGAAAVALALGARASVAAEVAASSHSTRSLVLAALATLSDTVPGERLPAALAERLVEPRHARITVYEGLSGRSLSPGTATPRPDLPPRWFVRLLSPPGQATELPIVQDRLRYGMVMIAPDPTVGLAALWRDARTLALLTAAAALAQVLATAMILRAGLAPLARLREVVNRLGRGELSARAGAVTTPDLAPLAADVDRLGAALGAAEAERARLSRQVVGRGDQERKAIARDLHDEYGPCLFALRVEAQAIRDRATDPSLREHADNILSIAAEIRRVNTALLAGLRPMALGQLPFAAVLADLMAEARARDPGGAWTIDLPDTLPEPDEATALTIYRILQEASTNSLRHAAATRIAASVRHAPGQGWTVRLADDGRGRGGAPDGNGISGMRERVALLGGSFDVQDGPRGVTVTATLPEAAA</sequence>
<evidence type="ECO:0000313" key="7">
    <source>
        <dbReference type="EMBL" id="KGJ16408.1"/>
    </source>
</evidence>
<dbReference type="Proteomes" id="UP000029858">
    <property type="component" value="Unassembled WGS sequence"/>
</dbReference>
<keyword evidence="4" id="KW-0418">Kinase</keyword>
<dbReference type="PANTHER" id="PTHR24421:SF58">
    <property type="entry name" value="SIGNAL TRANSDUCTION HISTIDINE-PROTEIN KINASE_PHOSPHATASE UHPB"/>
    <property type="match status" value="1"/>
</dbReference>
<dbReference type="InterPro" id="IPR036890">
    <property type="entry name" value="HATPase_C_sf"/>
</dbReference>
<accession>A0A099G221</accession>
<dbReference type="InterPro" id="IPR003594">
    <property type="entry name" value="HATPase_dom"/>
</dbReference>
<organism evidence="7 8">
    <name type="scientific">Paracoccus sanguinis</name>
    <dbReference type="NCBI Taxonomy" id="1545044"/>
    <lineage>
        <taxon>Bacteria</taxon>
        <taxon>Pseudomonadati</taxon>
        <taxon>Pseudomonadota</taxon>
        <taxon>Alphaproteobacteria</taxon>
        <taxon>Rhodobacterales</taxon>
        <taxon>Paracoccaceae</taxon>
        <taxon>Paracoccus</taxon>
    </lineage>
</organism>
<reference evidence="7 8" key="2">
    <citation type="submission" date="2014-10" db="EMBL/GenBank/DDBJ databases">
        <title>Paracoccus sanguinis sp. nov., isolated from clinical specimens of New York State patients.</title>
        <authorList>
            <person name="Mingle L.A."/>
            <person name="Cole J.A."/>
            <person name="Lapierre P."/>
            <person name="Musser K.A."/>
        </authorList>
    </citation>
    <scope>NUCLEOTIDE SEQUENCE [LARGE SCALE GENOMIC DNA]</scope>
    <source>
        <strain evidence="7 8">5503</strain>
    </source>
</reference>
<evidence type="ECO:0000256" key="2">
    <source>
        <dbReference type="ARBA" id="ARBA00022553"/>
    </source>
</evidence>
<keyword evidence="3" id="KW-0808">Transferase</keyword>
<evidence type="ECO:0000256" key="5">
    <source>
        <dbReference type="ARBA" id="ARBA00023012"/>
    </source>
</evidence>
<reference evidence="7 8" key="1">
    <citation type="submission" date="2014-09" db="EMBL/GenBank/DDBJ databases">
        <authorList>
            <person name="McGinnis J.M."/>
            <person name="Wolfgang W.J."/>
        </authorList>
    </citation>
    <scope>NUCLEOTIDE SEQUENCE [LARGE SCALE GENOMIC DNA]</scope>
    <source>
        <strain evidence="7 8">5503</strain>
    </source>
</reference>
<evidence type="ECO:0000259" key="6">
    <source>
        <dbReference type="PROSITE" id="PS50885"/>
    </source>
</evidence>
<dbReference type="Pfam" id="PF07730">
    <property type="entry name" value="HisKA_3"/>
    <property type="match status" value="1"/>
</dbReference>